<dbReference type="AlphaFoldDB" id="A0A077MC03"/>
<dbReference type="EMBL" id="CAJC01000148">
    <property type="protein sequence ID" value="CCI53380.1"/>
    <property type="molecule type" value="Genomic_DNA"/>
</dbReference>
<keyword evidence="2" id="KW-1185">Reference proteome</keyword>
<organism evidence="1 2">
    <name type="scientific">Nostocoides jenkinsii Ben 74</name>
    <dbReference type="NCBI Taxonomy" id="1193518"/>
    <lineage>
        <taxon>Bacteria</taxon>
        <taxon>Bacillati</taxon>
        <taxon>Actinomycetota</taxon>
        <taxon>Actinomycetes</taxon>
        <taxon>Micrococcales</taxon>
        <taxon>Intrasporangiaceae</taxon>
        <taxon>Nostocoides</taxon>
    </lineage>
</organism>
<comment type="caution">
    <text evidence="1">The sequence shown here is derived from an EMBL/GenBank/DDBJ whole genome shotgun (WGS) entry which is preliminary data.</text>
</comment>
<dbReference type="Proteomes" id="UP000035720">
    <property type="component" value="Unassembled WGS sequence"/>
</dbReference>
<evidence type="ECO:0000313" key="1">
    <source>
        <dbReference type="EMBL" id="CCI53380.1"/>
    </source>
</evidence>
<dbReference type="RefSeq" id="WP_157038491.1">
    <property type="nucleotide sequence ID" value="NZ_HF571038.1"/>
</dbReference>
<dbReference type="STRING" id="1193518.BN13_380031"/>
<reference evidence="1 2" key="1">
    <citation type="journal article" date="2013" name="ISME J.">
        <title>A metabolic model for members of the genus Tetrasphaera involved in enhanced biological phosphorus removal.</title>
        <authorList>
            <person name="Kristiansen R."/>
            <person name="Nguyen H.T.T."/>
            <person name="Saunders A.M."/>
            <person name="Nielsen J.L."/>
            <person name="Wimmer R."/>
            <person name="Le V.Q."/>
            <person name="McIlroy S.J."/>
            <person name="Petrovski S."/>
            <person name="Seviour R.J."/>
            <person name="Calteau A."/>
            <person name="Nielsen K.L."/>
            <person name="Nielsen P.H."/>
        </authorList>
    </citation>
    <scope>NUCLEOTIDE SEQUENCE [LARGE SCALE GENOMIC DNA]</scope>
    <source>
        <strain evidence="1 2">Ben 74</strain>
    </source>
</reference>
<proteinExistence type="predicted"/>
<protein>
    <submittedName>
        <fullName evidence="1">Uncharacterized protein</fullName>
    </submittedName>
</protein>
<name>A0A077MC03_9MICO</name>
<evidence type="ECO:0000313" key="2">
    <source>
        <dbReference type="Proteomes" id="UP000035720"/>
    </source>
</evidence>
<gene>
    <name evidence="1" type="ORF">BN13_380031</name>
</gene>
<accession>A0A077MC03</accession>
<sequence>MRVQFTASRAEFRRAMTALSRVAGDQPATARIKVSGGRGTIAIWINEPGGTRMTQVAFAIKDGVDGASSVNFRALDNATIASGYKSVTIAPNGDTGYLGIAYDGIEGRWVETLIEGGEVVDHGRIVGIRVDSVSFFDALAAVETARARLSKKDKHALSWLAGVGVGWSAHGMIHLTATDRRQLATVDLAATMDLRHDRAFADGIYLPAAVVDAFLRLPKRLWPSTVQIAFDPMGKPTLVVGDNIFELAINNPREGGMPIDQVKRIAVNPRHENAIHYETSFDTETVREAIARSGRTRSGSGLWWWVGDHGELAVYAEHGDTSADATLIHGRHGVGGMMVRLDQTNVVKALTRNASGPNSAVLSRRRQAQPNSGIPTPVKFFGYTASGQLVTTVIQPTRVEAAEHAAMMDRGRR</sequence>